<dbReference type="Proteomes" id="UP000005632">
    <property type="component" value="Chromosome"/>
</dbReference>
<keyword evidence="1" id="KW-0472">Membrane</keyword>
<gene>
    <name evidence="2" type="ordered locus">SpiGrapes_2962</name>
</gene>
<dbReference type="STRING" id="158190.SpiGrapes_2962"/>
<dbReference type="eggNOG" id="ENOG50348FB">
    <property type="taxonomic scope" value="Bacteria"/>
</dbReference>
<dbReference type="HOGENOM" id="CLU_092804_0_0_12"/>
<name>G8QXR8_SPHPG</name>
<keyword evidence="1" id="KW-0812">Transmembrane</keyword>
<keyword evidence="1" id="KW-1133">Transmembrane helix</keyword>
<keyword evidence="3" id="KW-1185">Reference proteome</keyword>
<dbReference type="EMBL" id="CP003155">
    <property type="protein sequence ID" value="AEV30712.1"/>
    <property type="molecule type" value="Genomic_DNA"/>
</dbReference>
<feature type="transmembrane region" description="Helical" evidence="1">
    <location>
        <begin position="76"/>
        <end position="94"/>
    </location>
</feature>
<evidence type="ECO:0000313" key="2">
    <source>
        <dbReference type="EMBL" id="AEV30712.1"/>
    </source>
</evidence>
<protein>
    <submittedName>
        <fullName evidence="2">Uncharacterized protein</fullName>
    </submittedName>
</protein>
<sequence>MINCYVLTRTKRPDIYLDPYLQQEKLDQWGADEPVCLKSGGNLTKQQKDEASYSLYASIDFAVDRWIQDKQYIPRLLVSALVFLLMYFFLSLVIRDPIPMVDELVISSALTILTWVLLSRRDTRSSVALKRRYELKQRAGSPTLEKLEGLLDLESFLEDVSHFDSLDLCEALCLQGKEKLPAITVEGDSTWVEELSSLLQLQLKTYKKSLYKIFKRVEAVRNSKNKASKLPARLFHLSMQQKLDLGLLSLVVALDEQFGLKQ</sequence>
<dbReference type="RefSeq" id="WP_014271551.1">
    <property type="nucleotide sequence ID" value="NC_016633.1"/>
</dbReference>
<dbReference type="KEGG" id="sgp:SpiGrapes_2962"/>
<dbReference type="AlphaFoldDB" id="G8QXR8"/>
<organism evidence="2 3">
    <name type="scientific">Sphaerochaeta pleomorpha (strain ATCC BAA-1885 / DSM 22778 / Grapes)</name>
    <dbReference type="NCBI Taxonomy" id="158190"/>
    <lineage>
        <taxon>Bacteria</taxon>
        <taxon>Pseudomonadati</taxon>
        <taxon>Spirochaetota</taxon>
        <taxon>Spirochaetia</taxon>
        <taxon>Spirochaetales</taxon>
        <taxon>Sphaerochaetaceae</taxon>
        <taxon>Sphaerochaeta</taxon>
    </lineage>
</organism>
<accession>G8QXR8</accession>
<evidence type="ECO:0000313" key="3">
    <source>
        <dbReference type="Proteomes" id="UP000005632"/>
    </source>
</evidence>
<proteinExistence type="predicted"/>
<evidence type="ECO:0000256" key="1">
    <source>
        <dbReference type="SAM" id="Phobius"/>
    </source>
</evidence>
<reference evidence="2 3" key="1">
    <citation type="submission" date="2011-11" db="EMBL/GenBank/DDBJ databases">
        <title>Complete sequence of Spirochaeta sp. grapes.</title>
        <authorList>
            <consortium name="US DOE Joint Genome Institute"/>
            <person name="Lucas S."/>
            <person name="Han J."/>
            <person name="Lapidus A."/>
            <person name="Cheng J.-F."/>
            <person name="Goodwin L."/>
            <person name="Pitluck S."/>
            <person name="Peters L."/>
            <person name="Ovchinnikova G."/>
            <person name="Munk A.C."/>
            <person name="Detter J.C."/>
            <person name="Han C."/>
            <person name="Tapia R."/>
            <person name="Land M."/>
            <person name="Hauser L."/>
            <person name="Kyrpides N."/>
            <person name="Ivanova N."/>
            <person name="Pagani I."/>
            <person name="Ritalahtilisa K."/>
            <person name="Loeffler F."/>
            <person name="Woyke T."/>
        </authorList>
    </citation>
    <scope>NUCLEOTIDE SEQUENCE [LARGE SCALE GENOMIC DNA]</scope>
    <source>
        <strain evidence="3">ATCC BAA-1885 / DSM 22778 / Grapes</strain>
    </source>
</reference>
<dbReference type="OrthoDB" id="371309at2"/>